<feature type="transmembrane region" description="Helical" evidence="3">
    <location>
        <begin position="114"/>
        <end position="140"/>
    </location>
</feature>
<feature type="compositionally biased region" description="Polar residues" evidence="2">
    <location>
        <begin position="1"/>
        <end position="10"/>
    </location>
</feature>
<sequence>MAEVGQLSSVKNDDHKLEAFSLPESEGPPQDSNRLKRVSSFTADPQSIFKEERIRLHKTSQEIELEEEEIAQLVEQELKAVEEKKKKKWMYFIEMIAAKADVFATAHTMPKHQVCIYVAFAMIPMSILTITWDLIATWVFQIPHLSTISAPGFILVINFVAMPLAMYGYMMEYLMYENSREAILGMICVGEE</sequence>
<dbReference type="EMBL" id="LNIX01000007">
    <property type="protein sequence ID" value="OXA51513.1"/>
    <property type="molecule type" value="Genomic_DNA"/>
</dbReference>
<keyword evidence="3" id="KW-1133">Transmembrane helix</keyword>
<comment type="caution">
    <text evidence="4">The sequence shown here is derived from an EMBL/GenBank/DDBJ whole genome shotgun (WGS) entry which is preliminary data.</text>
</comment>
<name>A0A226E1T4_FOLCA</name>
<keyword evidence="3" id="KW-0472">Membrane</keyword>
<evidence type="ECO:0000313" key="4">
    <source>
        <dbReference type="EMBL" id="OXA51513.1"/>
    </source>
</evidence>
<reference evidence="4 5" key="1">
    <citation type="submission" date="2015-12" db="EMBL/GenBank/DDBJ databases">
        <title>The genome of Folsomia candida.</title>
        <authorList>
            <person name="Faddeeva A."/>
            <person name="Derks M.F."/>
            <person name="Anvar Y."/>
            <person name="Smit S."/>
            <person name="Van Straalen N."/>
            <person name="Roelofs D."/>
        </authorList>
    </citation>
    <scope>NUCLEOTIDE SEQUENCE [LARGE SCALE GENOMIC DNA]</scope>
    <source>
        <strain evidence="4 5">VU population</strain>
        <tissue evidence="4">Whole body</tissue>
    </source>
</reference>
<protein>
    <submittedName>
        <fullName evidence="4">Ankyrin repeat domain-containing protein 11</fullName>
    </submittedName>
</protein>
<dbReference type="AlphaFoldDB" id="A0A226E1T4"/>
<evidence type="ECO:0000256" key="1">
    <source>
        <dbReference type="SAM" id="Coils"/>
    </source>
</evidence>
<feature type="transmembrane region" description="Helical" evidence="3">
    <location>
        <begin position="152"/>
        <end position="170"/>
    </location>
</feature>
<organism evidence="4 5">
    <name type="scientific">Folsomia candida</name>
    <name type="common">Springtail</name>
    <dbReference type="NCBI Taxonomy" id="158441"/>
    <lineage>
        <taxon>Eukaryota</taxon>
        <taxon>Metazoa</taxon>
        <taxon>Ecdysozoa</taxon>
        <taxon>Arthropoda</taxon>
        <taxon>Hexapoda</taxon>
        <taxon>Collembola</taxon>
        <taxon>Entomobryomorpha</taxon>
        <taxon>Isotomoidea</taxon>
        <taxon>Isotomidae</taxon>
        <taxon>Proisotominae</taxon>
        <taxon>Folsomia</taxon>
    </lineage>
</organism>
<keyword evidence="3" id="KW-0812">Transmembrane</keyword>
<evidence type="ECO:0000256" key="3">
    <source>
        <dbReference type="SAM" id="Phobius"/>
    </source>
</evidence>
<gene>
    <name evidence="4" type="ORF">Fcan01_13117</name>
</gene>
<accession>A0A226E1T4</accession>
<keyword evidence="5" id="KW-1185">Reference proteome</keyword>
<keyword evidence="1" id="KW-0175">Coiled coil</keyword>
<proteinExistence type="predicted"/>
<dbReference type="Proteomes" id="UP000198287">
    <property type="component" value="Unassembled WGS sequence"/>
</dbReference>
<evidence type="ECO:0000313" key="5">
    <source>
        <dbReference type="Proteomes" id="UP000198287"/>
    </source>
</evidence>
<evidence type="ECO:0000256" key="2">
    <source>
        <dbReference type="SAM" id="MobiDB-lite"/>
    </source>
</evidence>
<feature type="coiled-coil region" evidence="1">
    <location>
        <begin position="49"/>
        <end position="84"/>
    </location>
</feature>
<feature type="region of interest" description="Disordered" evidence="2">
    <location>
        <begin position="1"/>
        <end position="37"/>
    </location>
</feature>